<name>A0AAN7GVA5_9MYRT</name>
<organism evidence="1 2">
    <name type="scientific">Trapa incisa</name>
    <dbReference type="NCBI Taxonomy" id="236973"/>
    <lineage>
        <taxon>Eukaryota</taxon>
        <taxon>Viridiplantae</taxon>
        <taxon>Streptophyta</taxon>
        <taxon>Embryophyta</taxon>
        <taxon>Tracheophyta</taxon>
        <taxon>Spermatophyta</taxon>
        <taxon>Magnoliopsida</taxon>
        <taxon>eudicotyledons</taxon>
        <taxon>Gunneridae</taxon>
        <taxon>Pentapetalae</taxon>
        <taxon>rosids</taxon>
        <taxon>malvids</taxon>
        <taxon>Myrtales</taxon>
        <taxon>Lythraceae</taxon>
        <taxon>Trapa</taxon>
    </lineage>
</organism>
<evidence type="ECO:0000313" key="1">
    <source>
        <dbReference type="EMBL" id="KAK4747648.1"/>
    </source>
</evidence>
<keyword evidence="2" id="KW-1185">Reference proteome</keyword>
<gene>
    <name evidence="1" type="ORF">SAY87_014234</name>
</gene>
<reference evidence="1 2" key="1">
    <citation type="journal article" date="2023" name="Hortic Res">
        <title>Pangenome of water caltrop reveals structural variations and asymmetric subgenome divergence after allopolyploidization.</title>
        <authorList>
            <person name="Zhang X."/>
            <person name="Chen Y."/>
            <person name="Wang L."/>
            <person name="Yuan Y."/>
            <person name="Fang M."/>
            <person name="Shi L."/>
            <person name="Lu R."/>
            <person name="Comes H.P."/>
            <person name="Ma Y."/>
            <person name="Chen Y."/>
            <person name="Huang G."/>
            <person name="Zhou Y."/>
            <person name="Zheng Z."/>
            <person name="Qiu Y."/>
        </authorList>
    </citation>
    <scope>NUCLEOTIDE SEQUENCE [LARGE SCALE GENOMIC DNA]</scope>
    <source>
        <tissue evidence="1">Roots</tissue>
    </source>
</reference>
<proteinExistence type="predicted"/>
<evidence type="ECO:0000313" key="2">
    <source>
        <dbReference type="Proteomes" id="UP001345219"/>
    </source>
</evidence>
<protein>
    <submittedName>
        <fullName evidence="1">Uncharacterized protein</fullName>
    </submittedName>
</protein>
<comment type="caution">
    <text evidence="1">The sequence shown here is derived from an EMBL/GenBank/DDBJ whole genome shotgun (WGS) entry which is preliminary data.</text>
</comment>
<accession>A0AAN7GVA5</accession>
<dbReference type="EMBL" id="JAXIOK010000019">
    <property type="protein sequence ID" value="KAK4747648.1"/>
    <property type="molecule type" value="Genomic_DNA"/>
</dbReference>
<dbReference type="AlphaFoldDB" id="A0AAN7GVA5"/>
<dbReference type="Proteomes" id="UP001345219">
    <property type="component" value="Chromosome 12"/>
</dbReference>
<sequence length="72" mass="7857">MHHSDNMVVEVGAPDPDVTRFPLRLLNAGGTSELGRGGSFCGDGRPDMSLMVAAVVRMKNRWLSALLYNGRR</sequence>